<dbReference type="GO" id="GO:0140359">
    <property type="term" value="F:ABC-type transporter activity"/>
    <property type="evidence" value="ECO:0007669"/>
    <property type="project" value="InterPro"/>
</dbReference>
<dbReference type="KEGG" id="srn:A4G23_02359"/>
<evidence type="ECO:0000256" key="4">
    <source>
        <dbReference type="ARBA" id="ARBA00022692"/>
    </source>
</evidence>
<evidence type="ECO:0000313" key="11">
    <source>
        <dbReference type="EMBL" id="AOT59517.1"/>
    </source>
</evidence>
<feature type="transmembrane region" description="Helical" evidence="8">
    <location>
        <begin position="204"/>
        <end position="223"/>
    </location>
</feature>
<feature type="transmembrane region" description="Helical" evidence="8">
    <location>
        <begin position="54"/>
        <end position="74"/>
    </location>
</feature>
<reference evidence="11 12" key="1">
    <citation type="submission" date="2016-09" db="EMBL/GenBank/DDBJ databases">
        <title>Streptomyces rubrolavendulae MJM4426 Genome sequencing and assembly.</title>
        <authorList>
            <person name="Kim J.-G."/>
        </authorList>
    </citation>
    <scope>NUCLEOTIDE SEQUENCE [LARGE SCALE GENOMIC DNA]</scope>
    <source>
        <strain evidence="11 12">MJM4426</strain>
    </source>
</reference>
<dbReference type="AlphaFoldDB" id="A0A1D8G235"/>
<feature type="domain" description="ABC transmembrane type-2" evidence="10">
    <location>
        <begin position="54"/>
        <end position="293"/>
    </location>
</feature>
<evidence type="ECO:0000256" key="8">
    <source>
        <dbReference type="RuleBase" id="RU361157"/>
    </source>
</evidence>
<keyword evidence="4 8" id="KW-0812">Transmembrane</keyword>
<dbReference type="PROSITE" id="PS51012">
    <property type="entry name" value="ABC_TM2"/>
    <property type="match status" value="1"/>
</dbReference>
<feature type="transmembrane region" description="Helical" evidence="8">
    <location>
        <begin position="267"/>
        <end position="287"/>
    </location>
</feature>
<evidence type="ECO:0000256" key="5">
    <source>
        <dbReference type="ARBA" id="ARBA00022989"/>
    </source>
</evidence>
<feature type="transmembrane region" description="Helical" evidence="8">
    <location>
        <begin position="175"/>
        <end position="197"/>
    </location>
</feature>
<feature type="transmembrane region" description="Helical" evidence="8">
    <location>
        <begin position="94"/>
        <end position="117"/>
    </location>
</feature>
<keyword evidence="12" id="KW-1185">Reference proteome</keyword>
<evidence type="ECO:0000259" key="10">
    <source>
        <dbReference type="PROSITE" id="PS51012"/>
    </source>
</evidence>
<organism evidence="11 12">
    <name type="scientific">Streptomyces rubrolavendulae</name>
    <dbReference type="NCBI Taxonomy" id="285473"/>
    <lineage>
        <taxon>Bacteria</taxon>
        <taxon>Bacillati</taxon>
        <taxon>Actinomycetota</taxon>
        <taxon>Actinomycetes</taxon>
        <taxon>Kitasatosporales</taxon>
        <taxon>Streptomycetaceae</taxon>
        <taxon>Streptomyces</taxon>
    </lineage>
</organism>
<dbReference type="EMBL" id="CP017316">
    <property type="protein sequence ID" value="AOT59517.1"/>
    <property type="molecule type" value="Genomic_DNA"/>
</dbReference>
<dbReference type="InterPro" id="IPR051328">
    <property type="entry name" value="T7SS_ABC-Transporter"/>
</dbReference>
<dbReference type="STRING" id="285473.A4G23_02359"/>
<dbReference type="OrthoDB" id="3370990at2"/>
<feature type="region of interest" description="Disordered" evidence="9">
    <location>
        <begin position="1"/>
        <end position="24"/>
    </location>
</feature>
<comment type="subcellular location">
    <subcellularLocation>
        <location evidence="1 8">Cell membrane</location>
        <topology evidence="1 8">Multi-pass membrane protein</topology>
    </subcellularLocation>
</comment>
<dbReference type="PANTHER" id="PTHR43077">
    <property type="entry name" value="TRANSPORT PERMEASE YVFS-RELATED"/>
    <property type="match status" value="1"/>
</dbReference>
<evidence type="ECO:0000256" key="7">
    <source>
        <dbReference type="ARBA" id="ARBA00023251"/>
    </source>
</evidence>
<evidence type="ECO:0000256" key="9">
    <source>
        <dbReference type="SAM" id="MobiDB-lite"/>
    </source>
</evidence>
<keyword evidence="3 8" id="KW-1003">Cell membrane</keyword>
<evidence type="ECO:0000256" key="2">
    <source>
        <dbReference type="ARBA" id="ARBA00007783"/>
    </source>
</evidence>
<dbReference type="Proteomes" id="UP000095349">
    <property type="component" value="Chromosome"/>
</dbReference>
<keyword evidence="7" id="KW-0046">Antibiotic resistance</keyword>
<dbReference type="InterPro" id="IPR047817">
    <property type="entry name" value="ABC2_TM_bact-type"/>
</dbReference>
<dbReference type="PATRIC" id="fig|285473.5.peg.2470"/>
<keyword evidence="8" id="KW-0813">Transport</keyword>
<evidence type="ECO:0000313" key="12">
    <source>
        <dbReference type="Proteomes" id="UP000095349"/>
    </source>
</evidence>
<accession>A0A1D8G235</accession>
<sequence>MSATAPLPAPGLAPSGEQAPAPRPVEGRSRAYWAVADCWSIVRRSLTHYRRKPVYILWQLGFPIVSLLLYGYVFGGAMRPPGGGEGTAADYRNFLMPGMFVMTMAFGFMNTATAVVTDVQKGVTDRFRSMPMASSAVVTGRGVTDLLIACAELAILVLTALVMGWRADGGPAATAGAVALLLWLRFALVWLGVWLGLLLPSAEAAGSLFAVAFPLTMVSGVFVPPSTMPDWLGVIAAWNPLSSTASAARALFGNEVASDGSWIQEHALLMSVVWPLVITAVCLPLAVRRYRALSR</sequence>
<gene>
    <name evidence="11" type="primary">drrB_3</name>
    <name evidence="11" type="ORF">A4G23_02359</name>
</gene>
<dbReference type="InterPro" id="IPR013525">
    <property type="entry name" value="ABC2_TM"/>
</dbReference>
<comment type="similarity">
    <text evidence="2 8">Belongs to the ABC-2 integral membrane protein family.</text>
</comment>
<protein>
    <recommendedName>
        <fullName evidence="8">Transport permease protein</fullName>
    </recommendedName>
</protein>
<name>A0A1D8G235_9ACTN</name>
<feature type="compositionally biased region" description="Low complexity" evidence="9">
    <location>
        <begin position="1"/>
        <end position="16"/>
    </location>
</feature>
<feature type="transmembrane region" description="Helical" evidence="8">
    <location>
        <begin position="138"/>
        <end position="163"/>
    </location>
</feature>
<evidence type="ECO:0000256" key="1">
    <source>
        <dbReference type="ARBA" id="ARBA00004651"/>
    </source>
</evidence>
<dbReference type="GO" id="GO:0043190">
    <property type="term" value="C:ATP-binding cassette (ABC) transporter complex"/>
    <property type="evidence" value="ECO:0007669"/>
    <property type="project" value="InterPro"/>
</dbReference>
<evidence type="ECO:0000256" key="3">
    <source>
        <dbReference type="ARBA" id="ARBA00022475"/>
    </source>
</evidence>
<keyword evidence="6 8" id="KW-0472">Membrane</keyword>
<dbReference type="PANTHER" id="PTHR43077:SF8">
    <property type="entry name" value="DOXORUBICIN RESISTANCE ABC TRANSPORTER PERMEASE PROTEIN DRRB"/>
    <property type="match status" value="1"/>
</dbReference>
<evidence type="ECO:0000256" key="6">
    <source>
        <dbReference type="ARBA" id="ARBA00023136"/>
    </source>
</evidence>
<dbReference type="InterPro" id="IPR000412">
    <property type="entry name" value="ABC_2_transport"/>
</dbReference>
<keyword evidence="5 8" id="KW-1133">Transmembrane helix</keyword>
<dbReference type="GO" id="GO:0046677">
    <property type="term" value="P:response to antibiotic"/>
    <property type="evidence" value="ECO:0007669"/>
    <property type="project" value="UniProtKB-KW"/>
</dbReference>
<dbReference type="Pfam" id="PF01061">
    <property type="entry name" value="ABC2_membrane"/>
    <property type="match status" value="1"/>
</dbReference>
<proteinExistence type="inferred from homology"/>
<dbReference type="PIRSF" id="PIRSF006648">
    <property type="entry name" value="DrrB"/>
    <property type="match status" value="1"/>
</dbReference>